<dbReference type="Gene3D" id="3.40.50.300">
    <property type="entry name" value="P-loop containing nucleotide triphosphate hydrolases"/>
    <property type="match status" value="1"/>
</dbReference>
<dbReference type="Gene3D" id="3.30.63.10">
    <property type="entry name" value="Guanylate Kinase phosphate binding domain"/>
    <property type="match status" value="1"/>
</dbReference>
<keyword evidence="4 9" id="KW-0808">Transferase</keyword>
<evidence type="ECO:0000256" key="3">
    <source>
        <dbReference type="ARBA" id="ARBA00016296"/>
    </source>
</evidence>
<dbReference type="GO" id="GO:0005829">
    <property type="term" value="C:cytosol"/>
    <property type="evidence" value="ECO:0007669"/>
    <property type="project" value="TreeGrafter"/>
</dbReference>
<evidence type="ECO:0000313" key="11">
    <source>
        <dbReference type="EMBL" id="CCV06044.1"/>
    </source>
</evidence>
<evidence type="ECO:0000256" key="8">
    <source>
        <dbReference type="ARBA" id="ARBA00030128"/>
    </source>
</evidence>
<dbReference type="InterPro" id="IPR020590">
    <property type="entry name" value="Guanylate_kinase_CS"/>
</dbReference>
<evidence type="ECO:0000256" key="2">
    <source>
        <dbReference type="ARBA" id="ARBA00012961"/>
    </source>
</evidence>
<protein>
    <recommendedName>
        <fullName evidence="3 9">Guanylate kinase</fullName>
        <ecNumber evidence="2 9">2.7.4.8</ecNumber>
    </recommendedName>
    <alternativeName>
        <fullName evidence="8 9">GMP kinase</fullName>
    </alternativeName>
</protein>
<gene>
    <name evidence="9 11" type="primary">gmk</name>
    <name evidence="11" type="ORF">MESS2_220016</name>
</gene>
<dbReference type="PANTHER" id="PTHR23117">
    <property type="entry name" value="GUANYLATE KINASE-RELATED"/>
    <property type="match status" value="1"/>
</dbReference>
<dbReference type="AlphaFoldDB" id="M5EMQ5"/>
<dbReference type="OrthoDB" id="9808150at2"/>
<evidence type="ECO:0000259" key="10">
    <source>
        <dbReference type="PROSITE" id="PS50052"/>
    </source>
</evidence>
<evidence type="ECO:0000256" key="6">
    <source>
        <dbReference type="ARBA" id="ARBA00022777"/>
    </source>
</evidence>
<dbReference type="FunFam" id="3.30.63.10:FF:000002">
    <property type="entry name" value="Guanylate kinase 1"/>
    <property type="match status" value="1"/>
</dbReference>
<dbReference type="InterPro" id="IPR008145">
    <property type="entry name" value="GK/Ca_channel_bsu"/>
</dbReference>
<dbReference type="CDD" id="cd00071">
    <property type="entry name" value="GMPK"/>
    <property type="match status" value="1"/>
</dbReference>
<evidence type="ECO:0000256" key="9">
    <source>
        <dbReference type="HAMAP-Rule" id="MF_00328"/>
    </source>
</evidence>
<comment type="function">
    <text evidence="9">Essential for recycling GMP and indirectly, cGMP.</text>
</comment>
<keyword evidence="12" id="KW-1185">Reference proteome</keyword>
<evidence type="ECO:0000256" key="4">
    <source>
        <dbReference type="ARBA" id="ARBA00022679"/>
    </source>
</evidence>
<dbReference type="CDD" id="cd00133">
    <property type="entry name" value="PTS_IIB"/>
    <property type="match status" value="1"/>
</dbReference>
<comment type="subcellular location">
    <subcellularLocation>
        <location evidence="9">Cytoplasm</location>
    </subcellularLocation>
</comment>
<dbReference type="Proteomes" id="UP000012062">
    <property type="component" value="Unassembled WGS sequence"/>
</dbReference>
<dbReference type="SUPFAM" id="SSF52540">
    <property type="entry name" value="P-loop containing nucleoside triphosphate hydrolases"/>
    <property type="match status" value="1"/>
</dbReference>
<dbReference type="NCBIfam" id="TIGR03263">
    <property type="entry name" value="guanyl_kin"/>
    <property type="match status" value="1"/>
</dbReference>
<dbReference type="SMART" id="SM00072">
    <property type="entry name" value="GuKc"/>
    <property type="match status" value="1"/>
</dbReference>
<evidence type="ECO:0000256" key="7">
    <source>
        <dbReference type="ARBA" id="ARBA00022840"/>
    </source>
</evidence>
<sequence length="230" mass="26401">MVAKEPLIAKDPTIARDLGSRIRRRGLMLVLSSPSGAGKSTIARNLLESDGSLELSVSVTTRPRRGSEIEGVHYHFRTMREFERLRDSDALLEWAEVHGNCYATPREPAELALAQGRDMLFDIDWQGAQQLKEKMRADIVSIFILPPSMKELKARLKRRAEDQEQVIETRLKNARNEIEHWKEYDFVIVNDDLDRAFAEVRGIVTAERLRRDRRPGLFDFVSGLLDEKTD</sequence>
<evidence type="ECO:0000313" key="12">
    <source>
        <dbReference type="Proteomes" id="UP000012062"/>
    </source>
</evidence>
<comment type="catalytic activity">
    <reaction evidence="9">
        <text>GMP + ATP = GDP + ADP</text>
        <dbReference type="Rhea" id="RHEA:20780"/>
        <dbReference type="ChEBI" id="CHEBI:30616"/>
        <dbReference type="ChEBI" id="CHEBI:58115"/>
        <dbReference type="ChEBI" id="CHEBI:58189"/>
        <dbReference type="ChEBI" id="CHEBI:456216"/>
        <dbReference type="EC" id="2.7.4.8"/>
    </reaction>
</comment>
<comment type="caution">
    <text evidence="11">The sequence shown here is derived from an EMBL/GenBank/DDBJ whole genome shotgun (WGS) entry which is preliminary data.</text>
</comment>
<keyword evidence="9" id="KW-0963">Cytoplasm</keyword>
<dbReference type="PANTHER" id="PTHR23117:SF13">
    <property type="entry name" value="GUANYLATE KINASE"/>
    <property type="match status" value="1"/>
</dbReference>
<organism evidence="11 12">
    <name type="scientific">Mesorhizobium metallidurans STM 2683</name>
    <dbReference type="NCBI Taxonomy" id="1297569"/>
    <lineage>
        <taxon>Bacteria</taxon>
        <taxon>Pseudomonadati</taxon>
        <taxon>Pseudomonadota</taxon>
        <taxon>Alphaproteobacteria</taxon>
        <taxon>Hyphomicrobiales</taxon>
        <taxon>Phyllobacteriaceae</taxon>
        <taxon>Mesorhizobium</taxon>
    </lineage>
</organism>
<dbReference type="InterPro" id="IPR008144">
    <property type="entry name" value="Guanylate_kin-like_dom"/>
</dbReference>
<evidence type="ECO:0000256" key="5">
    <source>
        <dbReference type="ARBA" id="ARBA00022741"/>
    </source>
</evidence>
<feature type="binding site" evidence="9">
    <location>
        <begin position="33"/>
        <end position="40"/>
    </location>
    <ligand>
        <name>ATP</name>
        <dbReference type="ChEBI" id="CHEBI:30616"/>
    </ligand>
</feature>
<dbReference type="RefSeq" id="WP_008874982.1">
    <property type="nucleotide sequence ID" value="NZ_CAUM01000087.1"/>
</dbReference>
<dbReference type="Pfam" id="PF00625">
    <property type="entry name" value="Guanylate_kin"/>
    <property type="match status" value="1"/>
</dbReference>
<dbReference type="GO" id="GO:0005524">
    <property type="term" value="F:ATP binding"/>
    <property type="evidence" value="ECO:0007669"/>
    <property type="project" value="UniProtKB-UniRule"/>
</dbReference>
<keyword evidence="5 9" id="KW-0547">Nucleotide-binding</keyword>
<keyword evidence="7 9" id="KW-0067">ATP-binding</keyword>
<dbReference type="PROSITE" id="PS00856">
    <property type="entry name" value="GUANYLATE_KINASE_1"/>
    <property type="match status" value="1"/>
</dbReference>
<dbReference type="EC" id="2.7.4.8" evidence="2 9"/>
<dbReference type="EMBL" id="CAUM01000087">
    <property type="protein sequence ID" value="CCV06044.1"/>
    <property type="molecule type" value="Genomic_DNA"/>
</dbReference>
<dbReference type="STRING" id="1297569.MESS2_220016"/>
<keyword evidence="6 9" id="KW-0418">Kinase</keyword>
<dbReference type="HAMAP" id="MF_00328">
    <property type="entry name" value="Guanylate_kinase"/>
    <property type="match status" value="1"/>
</dbReference>
<evidence type="ECO:0000256" key="1">
    <source>
        <dbReference type="ARBA" id="ARBA00005790"/>
    </source>
</evidence>
<proteinExistence type="inferred from homology"/>
<accession>M5EMQ5</accession>
<dbReference type="PROSITE" id="PS50052">
    <property type="entry name" value="GUANYLATE_KINASE_2"/>
    <property type="match status" value="1"/>
</dbReference>
<dbReference type="InterPro" id="IPR017665">
    <property type="entry name" value="Guanylate_kinase"/>
</dbReference>
<dbReference type="InterPro" id="IPR027417">
    <property type="entry name" value="P-loop_NTPase"/>
</dbReference>
<feature type="domain" description="Guanylate kinase-like" evidence="10">
    <location>
        <begin position="26"/>
        <end position="205"/>
    </location>
</feature>
<reference evidence="11 12" key="1">
    <citation type="submission" date="2013-02" db="EMBL/GenBank/DDBJ databases">
        <authorList>
            <person name="Genoscope - CEA"/>
        </authorList>
    </citation>
    <scope>NUCLEOTIDE SEQUENCE [LARGE SCALE GENOMIC DNA]</scope>
    <source>
        <strain evidence="11 12">STM 2683</strain>
    </source>
</reference>
<dbReference type="eggNOG" id="COG0194">
    <property type="taxonomic scope" value="Bacteria"/>
</dbReference>
<comment type="similarity">
    <text evidence="1 9">Belongs to the guanylate kinase family.</text>
</comment>
<dbReference type="GO" id="GO:0004385">
    <property type="term" value="F:GMP kinase activity"/>
    <property type="evidence" value="ECO:0007669"/>
    <property type="project" value="UniProtKB-UniRule"/>
</dbReference>
<name>M5EMQ5_9HYPH</name>